<dbReference type="OrthoDB" id="432544at2759"/>
<dbReference type="GeneTree" id="ENSGT00550000075110"/>
<dbReference type="PANTHER" id="PTHR11054">
    <property type="entry name" value="6-PHOSPHOGLUCONOLACTONASE"/>
    <property type="match status" value="1"/>
</dbReference>
<dbReference type="InterPro" id="IPR039104">
    <property type="entry name" value="6PGL"/>
</dbReference>
<dbReference type="GeneID" id="107093402"/>
<feature type="domain" description="Glucosamine/galactosamine-6-phosphate isomerase" evidence="7">
    <location>
        <begin position="11"/>
        <end position="230"/>
    </location>
</feature>
<comment type="function">
    <text evidence="6">Hydrolysis of 6-phosphogluconolactone to 6-phosphogluconate.</text>
</comment>
<comment type="similarity">
    <text evidence="3 6">Belongs to the glucosamine/galactosamine-6-phosphate isomerase family. 6-phosphogluconolactonase subfamily.</text>
</comment>
<dbReference type="Gene3D" id="3.40.50.1360">
    <property type="match status" value="1"/>
</dbReference>
<comment type="catalytic activity">
    <reaction evidence="1 6">
        <text>6-phospho-D-glucono-1,5-lactone + H2O = 6-phospho-D-gluconate + H(+)</text>
        <dbReference type="Rhea" id="RHEA:12556"/>
        <dbReference type="ChEBI" id="CHEBI:15377"/>
        <dbReference type="ChEBI" id="CHEBI:15378"/>
        <dbReference type="ChEBI" id="CHEBI:57955"/>
        <dbReference type="ChEBI" id="CHEBI:58759"/>
        <dbReference type="EC" id="3.1.1.31"/>
    </reaction>
</comment>
<dbReference type="GO" id="GO:0017057">
    <property type="term" value="F:6-phosphogluconolactonase activity"/>
    <property type="evidence" value="ECO:0007669"/>
    <property type="project" value="UniProtKB-UniRule"/>
</dbReference>
<dbReference type="CTD" id="25796"/>
<dbReference type="RefSeq" id="XP_015243923.1">
    <property type="nucleotide sequence ID" value="XM_015388437.1"/>
</dbReference>
<dbReference type="STRING" id="28743.ENSCVAP00000000096"/>
<dbReference type="OMA" id="YQLFEFE"/>
<dbReference type="UniPathway" id="UPA00115">
    <property type="reaction ID" value="UER00409"/>
</dbReference>
<evidence type="ECO:0000256" key="5">
    <source>
        <dbReference type="ARBA" id="ARBA00022801"/>
    </source>
</evidence>
<dbReference type="InterPro" id="IPR006148">
    <property type="entry name" value="Glc/Gal-6P_isomerase"/>
</dbReference>
<evidence type="ECO:0000256" key="2">
    <source>
        <dbReference type="ARBA" id="ARBA00004961"/>
    </source>
</evidence>
<dbReference type="EC" id="3.1.1.31" evidence="4 6"/>
<dbReference type="NCBIfam" id="TIGR01198">
    <property type="entry name" value="pgl"/>
    <property type="match status" value="1"/>
</dbReference>
<reference evidence="8" key="2">
    <citation type="submission" date="2025-09" db="UniProtKB">
        <authorList>
            <consortium name="Ensembl"/>
        </authorList>
    </citation>
    <scope>IDENTIFICATION</scope>
</reference>
<sequence length="253" mass="26944">MAGRRVVVFPSSAELGPALAHLVTSRAEKSIASNGRFTLGLSGGSLVSMLSKELLALPQLDCSKWVVGFCDERLVSFTDPESTYGLYKSQLFSKINIPDSGILTIDSSLPVDKCAEDYTCKLKEAFPGDDFPVFDLLLLGMGPDGHTCSLFPDHPLLEEKQKIVAPISDSPKPPPQRVTMTLPVVNSARCVAFVSTGGSKAAVLKDVLEGGKAPAYPAARVLPTSGELFWLIDEPAATALTIQVERPGAEAKL</sequence>
<dbReference type="Ensembl" id="ENSCVAT00000015650.1">
    <property type="protein sequence ID" value="ENSCVAP00000000096.1"/>
    <property type="gene ID" value="ENSCVAG00000023370.1"/>
</dbReference>
<dbReference type="PANTHER" id="PTHR11054:SF0">
    <property type="entry name" value="6-PHOSPHOGLUCONOLACTONASE"/>
    <property type="match status" value="1"/>
</dbReference>
<keyword evidence="5 6" id="KW-0378">Hydrolase</keyword>
<dbReference type="Pfam" id="PF01182">
    <property type="entry name" value="Glucosamine_iso"/>
    <property type="match status" value="1"/>
</dbReference>
<dbReference type="CDD" id="cd01400">
    <property type="entry name" value="6PGL"/>
    <property type="match status" value="1"/>
</dbReference>
<dbReference type="GO" id="GO:0006098">
    <property type="term" value="P:pentose-phosphate shunt"/>
    <property type="evidence" value="ECO:0007669"/>
    <property type="project" value="UniProtKB-UniPathway"/>
</dbReference>
<evidence type="ECO:0000256" key="6">
    <source>
        <dbReference type="RuleBase" id="RU365095"/>
    </source>
</evidence>
<dbReference type="Proteomes" id="UP000265020">
    <property type="component" value="Unassembled WGS sequence"/>
</dbReference>
<dbReference type="FunFam" id="3.40.50.1360:FF:000005">
    <property type="entry name" value="6-phosphogluconolactonase"/>
    <property type="match status" value="1"/>
</dbReference>
<dbReference type="KEGG" id="cvg:107093402"/>
<evidence type="ECO:0000313" key="9">
    <source>
        <dbReference type="Proteomes" id="UP000265020"/>
    </source>
</evidence>
<reference evidence="8" key="1">
    <citation type="submission" date="2025-08" db="UniProtKB">
        <authorList>
            <consortium name="Ensembl"/>
        </authorList>
    </citation>
    <scope>IDENTIFICATION</scope>
</reference>
<accession>A0A3Q2C665</accession>
<comment type="pathway">
    <text evidence="2 6">Carbohydrate degradation; pentose phosphate pathway; D-ribulose 5-phosphate from D-glucose 6-phosphate (oxidative stage): step 2/3.</text>
</comment>
<protein>
    <recommendedName>
        <fullName evidence="4 6">6-phosphogluconolactonase</fullName>
        <shortName evidence="6">6PGL</shortName>
        <ecNumber evidence="4 6">3.1.1.31</ecNumber>
    </recommendedName>
</protein>
<organism evidence="8 9">
    <name type="scientific">Cyprinodon variegatus</name>
    <name type="common">Sheepshead minnow</name>
    <dbReference type="NCBI Taxonomy" id="28743"/>
    <lineage>
        <taxon>Eukaryota</taxon>
        <taxon>Metazoa</taxon>
        <taxon>Chordata</taxon>
        <taxon>Craniata</taxon>
        <taxon>Vertebrata</taxon>
        <taxon>Euteleostomi</taxon>
        <taxon>Actinopterygii</taxon>
        <taxon>Neopterygii</taxon>
        <taxon>Teleostei</taxon>
        <taxon>Neoteleostei</taxon>
        <taxon>Acanthomorphata</taxon>
        <taxon>Ovalentaria</taxon>
        <taxon>Atherinomorphae</taxon>
        <taxon>Cyprinodontiformes</taxon>
        <taxon>Cyprinodontidae</taxon>
        <taxon>Cyprinodon</taxon>
    </lineage>
</organism>
<dbReference type="GO" id="GO:0005975">
    <property type="term" value="P:carbohydrate metabolic process"/>
    <property type="evidence" value="ECO:0007669"/>
    <property type="project" value="UniProtKB-UniRule"/>
</dbReference>
<evidence type="ECO:0000256" key="3">
    <source>
        <dbReference type="ARBA" id="ARBA00010662"/>
    </source>
</evidence>
<evidence type="ECO:0000256" key="1">
    <source>
        <dbReference type="ARBA" id="ARBA00000832"/>
    </source>
</evidence>
<name>A0A3Q2C665_CYPVA</name>
<proteinExistence type="inferred from homology"/>
<evidence type="ECO:0000313" key="8">
    <source>
        <dbReference type="Ensembl" id="ENSCVAP00000000096.1"/>
    </source>
</evidence>
<evidence type="ECO:0000256" key="4">
    <source>
        <dbReference type="ARBA" id="ARBA00013198"/>
    </source>
</evidence>
<evidence type="ECO:0000259" key="7">
    <source>
        <dbReference type="Pfam" id="PF01182"/>
    </source>
</evidence>
<keyword evidence="9" id="KW-1185">Reference proteome</keyword>
<dbReference type="InterPro" id="IPR005900">
    <property type="entry name" value="6-phosphogluconolactonase_DevB"/>
</dbReference>
<dbReference type="InterPro" id="IPR037171">
    <property type="entry name" value="NagB/RpiA_transferase-like"/>
</dbReference>
<dbReference type="SUPFAM" id="SSF100950">
    <property type="entry name" value="NagB/RpiA/CoA transferase-like"/>
    <property type="match status" value="1"/>
</dbReference>
<dbReference type="AlphaFoldDB" id="A0A3Q2C665"/>